<dbReference type="PANTHER" id="PTHR13421:SF16">
    <property type="entry name" value="SNRNA-ACTIVATING PROTEIN COMPLEX SUBUNIT 3"/>
    <property type="match status" value="1"/>
</dbReference>
<dbReference type="PANTHER" id="PTHR13421">
    <property type="entry name" value="SNRNA-ACTIVATING PROTEIN COMPLEX SUBUNIT 3"/>
    <property type="match status" value="1"/>
</dbReference>
<name>A0AAD3D3H9_9STRA</name>
<dbReference type="GO" id="GO:0019185">
    <property type="term" value="C:snRNA-activating protein complex"/>
    <property type="evidence" value="ECO:0007669"/>
    <property type="project" value="TreeGrafter"/>
</dbReference>
<keyword evidence="4" id="KW-0238">DNA-binding</keyword>
<evidence type="ECO:0000256" key="2">
    <source>
        <dbReference type="ARBA" id="ARBA00010410"/>
    </source>
</evidence>
<dbReference type="GO" id="GO:0005634">
    <property type="term" value="C:nucleus"/>
    <property type="evidence" value="ECO:0007669"/>
    <property type="project" value="UniProtKB-SubCell"/>
</dbReference>
<evidence type="ECO:0000256" key="4">
    <source>
        <dbReference type="ARBA" id="ARBA00023125"/>
    </source>
</evidence>
<sequence length="550" mass="63053">MKPKSANEQLERWKALFDANQPCKELMDQYSNSIYSSKDEEDDPFDCSDLVIPETKGLVAQALEPHIQAWKDLDSRVVNRDDDDCKPRTKVTEDQSKGDNDECNIETASEKQNFTINEEEKKDDSNESDDEIVEAPAASDYAGVDWGIHQNRVRLPDFFDYKGERGPPQIDEENEKETITHSKRRKVVSLEDPSKLLDYEVELWKIFNEVPLESEIEQSATEGAICCENIMAVNKEIAASLKEYTRSDAHSLSRLRKKDRHHLPRIRQKIHIPEQVNTNEMSSQRSRNIDCATIKFEFWRRNTKRYGQDPNKCEIEFLSTQTLQDVHNAIVDCTEDELFEIGTSSTASSGYFLIEDTFYSTGNVDYVTPILNWLEKRPTPISKLPRDFLNLSPNLKQKGMDIELGNIPLRLGIRYVHVCNGDIEISVFASDITVRFQDENIQRKEYPILHDIWTTSTNSTVHGTGTCDACNFSAAVVITIEDELSNGCPTLFCQKCYWKLHASSTDQNNDTSERDQKSTKLRYNNFKVVPISILQNLSKSTGHDEIRTCF</sequence>
<gene>
    <name evidence="8" type="ORF">CTEN210_12346</name>
</gene>
<evidence type="ECO:0000256" key="3">
    <source>
        <dbReference type="ARBA" id="ARBA00023015"/>
    </source>
</evidence>
<keyword evidence="3" id="KW-0805">Transcription regulation</keyword>
<dbReference type="GO" id="GO:0003681">
    <property type="term" value="F:bent DNA binding"/>
    <property type="evidence" value="ECO:0007669"/>
    <property type="project" value="TreeGrafter"/>
</dbReference>
<dbReference type="GO" id="GO:0042796">
    <property type="term" value="P:snRNA transcription by RNA polymerase III"/>
    <property type="evidence" value="ECO:0007669"/>
    <property type="project" value="TreeGrafter"/>
</dbReference>
<dbReference type="AlphaFoldDB" id="A0AAD3D3H9"/>
<dbReference type="GO" id="GO:0000978">
    <property type="term" value="F:RNA polymerase II cis-regulatory region sequence-specific DNA binding"/>
    <property type="evidence" value="ECO:0007669"/>
    <property type="project" value="TreeGrafter"/>
</dbReference>
<feature type="compositionally biased region" description="Basic and acidic residues" evidence="7">
    <location>
        <begin position="81"/>
        <end position="100"/>
    </location>
</feature>
<comment type="caution">
    <text evidence="8">The sequence shown here is derived from an EMBL/GenBank/DDBJ whole genome shotgun (WGS) entry which is preliminary data.</text>
</comment>
<feature type="region of interest" description="Disordered" evidence="7">
    <location>
        <begin position="81"/>
        <end position="110"/>
    </location>
</feature>
<keyword evidence="5" id="KW-0804">Transcription</keyword>
<accession>A0AAD3D3H9</accession>
<dbReference type="Pfam" id="PF12251">
    <property type="entry name" value="SNAPC3"/>
    <property type="match status" value="1"/>
</dbReference>
<evidence type="ECO:0000256" key="5">
    <source>
        <dbReference type="ARBA" id="ARBA00023163"/>
    </source>
</evidence>
<dbReference type="GO" id="GO:0042795">
    <property type="term" value="P:snRNA transcription by RNA polymerase II"/>
    <property type="evidence" value="ECO:0007669"/>
    <property type="project" value="TreeGrafter"/>
</dbReference>
<protein>
    <recommendedName>
        <fullName evidence="10">snRNA-activating protein complex subunit 3</fullName>
    </recommendedName>
</protein>
<reference evidence="8 9" key="1">
    <citation type="journal article" date="2021" name="Sci. Rep.">
        <title>The genome of the diatom Chaetoceros tenuissimus carries an ancient integrated fragment of an extant virus.</title>
        <authorList>
            <person name="Hongo Y."/>
            <person name="Kimura K."/>
            <person name="Takaki Y."/>
            <person name="Yoshida Y."/>
            <person name="Baba S."/>
            <person name="Kobayashi G."/>
            <person name="Nagasaki K."/>
            <person name="Hano T."/>
            <person name="Tomaru Y."/>
        </authorList>
    </citation>
    <scope>NUCLEOTIDE SEQUENCE [LARGE SCALE GENOMIC DNA]</scope>
    <source>
        <strain evidence="8 9">NIES-3715</strain>
    </source>
</reference>
<evidence type="ECO:0000256" key="7">
    <source>
        <dbReference type="SAM" id="MobiDB-lite"/>
    </source>
</evidence>
<evidence type="ECO:0000313" key="9">
    <source>
        <dbReference type="Proteomes" id="UP001054902"/>
    </source>
</evidence>
<evidence type="ECO:0008006" key="10">
    <source>
        <dbReference type="Google" id="ProtNLM"/>
    </source>
</evidence>
<dbReference type="EMBL" id="BLLK01000051">
    <property type="protein sequence ID" value="GFH55870.1"/>
    <property type="molecule type" value="Genomic_DNA"/>
</dbReference>
<dbReference type="InterPro" id="IPR022042">
    <property type="entry name" value="snRNA-activating_su3"/>
</dbReference>
<keyword evidence="6" id="KW-0539">Nucleus</keyword>
<organism evidence="8 9">
    <name type="scientific">Chaetoceros tenuissimus</name>
    <dbReference type="NCBI Taxonomy" id="426638"/>
    <lineage>
        <taxon>Eukaryota</taxon>
        <taxon>Sar</taxon>
        <taxon>Stramenopiles</taxon>
        <taxon>Ochrophyta</taxon>
        <taxon>Bacillariophyta</taxon>
        <taxon>Coscinodiscophyceae</taxon>
        <taxon>Chaetocerotophycidae</taxon>
        <taxon>Chaetocerotales</taxon>
        <taxon>Chaetocerotaceae</taxon>
        <taxon>Chaetoceros</taxon>
    </lineage>
</organism>
<evidence type="ECO:0000313" key="8">
    <source>
        <dbReference type="EMBL" id="GFH55870.1"/>
    </source>
</evidence>
<dbReference type="GO" id="GO:0001006">
    <property type="term" value="F:RNA polymerase III type 3 promoter sequence-specific DNA binding"/>
    <property type="evidence" value="ECO:0007669"/>
    <property type="project" value="TreeGrafter"/>
</dbReference>
<comment type="subcellular location">
    <subcellularLocation>
        <location evidence="1">Nucleus</location>
    </subcellularLocation>
</comment>
<dbReference type="GO" id="GO:0001046">
    <property type="term" value="F:core promoter sequence-specific DNA binding"/>
    <property type="evidence" value="ECO:0007669"/>
    <property type="project" value="TreeGrafter"/>
</dbReference>
<comment type="similarity">
    <text evidence="2">Belongs to the SNAPC3/SRD2 family.</text>
</comment>
<dbReference type="Proteomes" id="UP001054902">
    <property type="component" value="Unassembled WGS sequence"/>
</dbReference>
<proteinExistence type="inferred from homology"/>
<keyword evidence="9" id="KW-1185">Reference proteome</keyword>
<evidence type="ECO:0000256" key="6">
    <source>
        <dbReference type="ARBA" id="ARBA00023242"/>
    </source>
</evidence>
<evidence type="ECO:0000256" key="1">
    <source>
        <dbReference type="ARBA" id="ARBA00004123"/>
    </source>
</evidence>